<reference evidence="2 3" key="1">
    <citation type="submission" date="2022-07" db="EMBL/GenBank/DDBJ databases">
        <title>Methylomonas rivi sp. nov., Methylomonas rosea sp. nov., Methylomonas aureus sp. nov. and Methylomonas subterranea sp. nov., four novel methanotrophs isolated from a freshwater creek and the deep terrestrial subsurface.</title>
        <authorList>
            <person name="Abin C."/>
            <person name="Sankaranarayanan K."/>
            <person name="Garner C."/>
            <person name="Sindelar R."/>
            <person name="Kotary K."/>
            <person name="Garner R."/>
            <person name="Barclay S."/>
            <person name="Lawson P."/>
            <person name="Krumholz L."/>
        </authorList>
    </citation>
    <scope>NUCLEOTIDE SEQUENCE [LARGE SCALE GENOMIC DNA]</scope>
    <source>
        <strain evidence="2 3">WSC-6</strain>
    </source>
</reference>
<evidence type="ECO:0000256" key="1">
    <source>
        <dbReference type="SAM" id="Phobius"/>
    </source>
</evidence>
<keyword evidence="3" id="KW-1185">Reference proteome</keyword>
<proteinExistence type="predicted"/>
<sequence length="88" mass="9650">MLLVIGIGPMLMIMKIINTTAHRIRGWVDGFMVAFPLLVPNGKCIHILVMFVLIVAAAPAWMARIFHGLAIWSQAISAGMMTSNSFSH</sequence>
<keyword evidence="1" id="KW-0812">Transmembrane</keyword>
<dbReference type="EMBL" id="JANIBK010000039">
    <property type="protein sequence ID" value="MCQ8128690.1"/>
    <property type="molecule type" value="Genomic_DNA"/>
</dbReference>
<name>A0ABT1U5P3_9GAMM</name>
<evidence type="ECO:0000313" key="3">
    <source>
        <dbReference type="Proteomes" id="UP001524586"/>
    </source>
</evidence>
<feature type="transmembrane region" description="Helical" evidence="1">
    <location>
        <begin position="45"/>
        <end position="63"/>
    </location>
</feature>
<comment type="caution">
    <text evidence="2">The sequence shown here is derived from an EMBL/GenBank/DDBJ whole genome shotgun (WGS) entry which is preliminary data.</text>
</comment>
<gene>
    <name evidence="2" type="ORF">NP596_09480</name>
</gene>
<keyword evidence="1" id="KW-0472">Membrane</keyword>
<dbReference type="RefSeq" id="WP_256615105.1">
    <property type="nucleotide sequence ID" value="NZ_JANIBK010000039.1"/>
</dbReference>
<protein>
    <submittedName>
        <fullName evidence="2">Uncharacterized protein</fullName>
    </submittedName>
</protein>
<dbReference type="Proteomes" id="UP001524586">
    <property type="component" value="Unassembled WGS sequence"/>
</dbReference>
<organism evidence="2 3">
    <name type="scientific">Methylomonas rivi</name>
    <dbReference type="NCBI Taxonomy" id="2952226"/>
    <lineage>
        <taxon>Bacteria</taxon>
        <taxon>Pseudomonadati</taxon>
        <taxon>Pseudomonadota</taxon>
        <taxon>Gammaproteobacteria</taxon>
        <taxon>Methylococcales</taxon>
        <taxon>Methylococcaceae</taxon>
        <taxon>Methylomonas</taxon>
    </lineage>
</organism>
<keyword evidence="1" id="KW-1133">Transmembrane helix</keyword>
<accession>A0ABT1U5P3</accession>
<evidence type="ECO:0000313" key="2">
    <source>
        <dbReference type="EMBL" id="MCQ8128690.1"/>
    </source>
</evidence>